<gene>
    <name evidence="2" type="ORF">EV695_3612</name>
</gene>
<reference evidence="2 3" key="1">
    <citation type="submission" date="2019-03" db="EMBL/GenBank/DDBJ databases">
        <title>Genomic Encyclopedia of Type Strains, Phase IV (KMG-IV): sequencing the most valuable type-strain genomes for metagenomic binning, comparative biology and taxonomic classification.</title>
        <authorList>
            <person name="Goeker M."/>
        </authorList>
    </citation>
    <scope>NUCLEOTIDE SEQUENCE [LARGE SCALE GENOMIC DNA]</scope>
    <source>
        <strain evidence="2 3">DSM 24830</strain>
    </source>
</reference>
<comment type="caution">
    <text evidence="2">The sequence shown here is derived from an EMBL/GenBank/DDBJ whole genome shotgun (WGS) entry which is preliminary data.</text>
</comment>
<feature type="domain" description="ApeI dehydratase-like" evidence="1">
    <location>
        <begin position="37"/>
        <end position="126"/>
    </location>
</feature>
<organism evidence="2 3">
    <name type="scientific">Cocleimonas flava</name>
    <dbReference type="NCBI Taxonomy" id="634765"/>
    <lineage>
        <taxon>Bacteria</taxon>
        <taxon>Pseudomonadati</taxon>
        <taxon>Pseudomonadota</taxon>
        <taxon>Gammaproteobacteria</taxon>
        <taxon>Thiotrichales</taxon>
        <taxon>Thiotrichaceae</taxon>
        <taxon>Cocleimonas</taxon>
    </lineage>
</organism>
<name>A0A4V2P7R7_9GAMM</name>
<dbReference type="Gene3D" id="3.10.129.10">
    <property type="entry name" value="Hotdog Thioesterase"/>
    <property type="match status" value="1"/>
</dbReference>
<evidence type="ECO:0000259" key="1">
    <source>
        <dbReference type="Pfam" id="PF22818"/>
    </source>
</evidence>
<dbReference type="EMBL" id="SMFQ01000005">
    <property type="protein sequence ID" value="TCJ82875.1"/>
    <property type="molecule type" value="Genomic_DNA"/>
</dbReference>
<proteinExistence type="predicted"/>
<sequence length="150" mass="17186">MTGMNQIISAEELNQQYPEKDKWPTFSAYETPSILPTDNSYDVICDIPANLSYFKGHFPDQAVLPGVVQINWANDLAKRIFKYEEFRGVNSLKFNTMILPETKVILSLTLSPKKHTVKFRYTSITEDDSMTEEKDEILFSSGIFVFSEAK</sequence>
<dbReference type="Proteomes" id="UP000294887">
    <property type="component" value="Unassembled WGS sequence"/>
</dbReference>
<dbReference type="SUPFAM" id="SSF54637">
    <property type="entry name" value="Thioesterase/thiol ester dehydrase-isomerase"/>
    <property type="match status" value="1"/>
</dbReference>
<dbReference type="InterPro" id="IPR054545">
    <property type="entry name" value="ApeI-like"/>
</dbReference>
<keyword evidence="3" id="KW-1185">Reference proteome</keyword>
<evidence type="ECO:0000313" key="3">
    <source>
        <dbReference type="Proteomes" id="UP000294887"/>
    </source>
</evidence>
<protein>
    <submittedName>
        <fullName evidence="2">FabA-like protein</fullName>
    </submittedName>
</protein>
<accession>A0A4V2P7R7</accession>
<dbReference type="InterPro" id="IPR029069">
    <property type="entry name" value="HotDog_dom_sf"/>
</dbReference>
<dbReference type="Pfam" id="PF22818">
    <property type="entry name" value="ApeI-like"/>
    <property type="match status" value="1"/>
</dbReference>
<dbReference type="AlphaFoldDB" id="A0A4V2P7R7"/>
<dbReference type="OrthoDB" id="9812842at2"/>
<evidence type="ECO:0000313" key="2">
    <source>
        <dbReference type="EMBL" id="TCJ82875.1"/>
    </source>
</evidence>